<accession>A0A177DNI4</accession>
<dbReference type="EMBL" id="PDXD01000013">
    <property type="protein sequence ID" value="RYN75978.1"/>
    <property type="molecule type" value="Genomic_DNA"/>
</dbReference>
<dbReference type="InterPro" id="IPR052078">
    <property type="entry name" value="Trehalose_Metab_GTase"/>
</dbReference>
<dbReference type="OMA" id="NAAAWMY"/>
<evidence type="ECO:0000313" key="11">
    <source>
        <dbReference type="EMBL" id="RYN75978.1"/>
    </source>
</evidence>
<dbReference type="STRING" id="5599.A0A177DNI4"/>
<evidence type="ECO:0000313" key="12">
    <source>
        <dbReference type="Proteomes" id="UP000077248"/>
    </source>
</evidence>
<evidence type="ECO:0000256" key="7">
    <source>
        <dbReference type="SAM" id="MobiDB-lite"/>
    </source>
</evidence>
<evidence type="ECO:0000259" key="9">
    <source>
        <dbReference type="Pfam" id="PF21269"/>
    </source>
</evidence>
<dbReference type="AlphaFoldDB" id="A0A177DNI4"/>
<name>A0A177DNI4_ALTAL</name>
<dbReference type="GeneID" id="29119975"/>
<keyword evidence="12" id="KW-1185">Reference proteome</keyword>
<dbReference type="Proteomes" id="UP000291422">
    <property type="component" value="Unassembled WGS sequence"/>
</dbReference>
<feature type="domain" description="Trehalose synthase N-terminal" evidence="9">
    <location>
        <begin position="267"/>
        <end position="429"/>
    </location>
</feature>
<dbReference type="VEuPathDB" id="FungiDB:CC77DRAFT_934424"/>
<evidence type="ECO:0000313" key="13">
    <source>
        <dbReference type="Proteomes" id="UP000291422"/>
    </source>
</evidence>
<evidence type="ECO:0000313" key="10">
    <source>
        <dbReference type="EMBL" id="OAG21363.1"/>
    </source>
</evidence>
<dbReference type="InterPro" id="IPR001296">
    <property type="entry name" value="Glyco_trans_1"/>
</dbReference>
<dbReference type="GO" id="GO:0006006">
    <property type="term" value="P:glucose metabolic process"/>
    <property type="evidence" value="ECO:0007669"/>
    <property type="project" value="UniProtKB-KW"/>
</dbReference>
<gene>
    <name evidence="11" type="ORF">AA0117_g5948</name>
    <name evidence="10" type="ORF">CC77DRAFT_934424</name>
</gene>
<dbReference type="SUPFAM" id="SSF53756">
    <property type="entry name" value="UDP-Glycosyltransferase/glycogen phosphorylase"/>
    <property type="match status" value="1"/>
</dbReference>
<evidence type="ECO:0000256" key="4">
    <source>
        <dbReference type="ARBA" id="ARBA00022676"/>
    </source>
</evidence>
<dbReference type="RefSeq" id="XP_018386784.1">
    <property type="nucleotide sequence ID" value="XM_018534381.1"/>
</dbReference>
<feature type="compositionally biased region" description="Polar residues" evidence="7">
    <location>
        <begin position="99"/>
        <end position="115"/>
    </location>
</feature>
<keyword evidence="5" id="KW-0808">Transferase</keyword>
<keyword evidence="6" id="KW-0119">Carbohydrate metabolism</keyword>
<reference evidence="10 12" key="1">
    <citation type="submission" date="2016-05" db="EMBL/GenBank/DDBJ databases">
        <title>Comparative analysis of secretome profiles of manganese(II)-oxidizing ascomycete fungi.</title>
        <authorList>
            <consortium name="DOE Joint Genome Institute"/>
            <person name="Zeiner C.A."/>
            <person name="Purvine S.O."/>
            <person name="Zink E.M."/>
            <person name="Wu S."/>
            <person name="Pasa-Tolic L."/>
            <person name="Chaput D.L."/>
            <person name="Haridas S."/>
            <person name="Grigoriev I.V."/>
            <person name="Santelli C.M."/>
            <person name="Hansel C.M."/>
        </authorList>
    </citation>
    <scope>NUCLEOTIDE SEQUENCE [LARGE SCALE GENOMIC DNA]</scope>
    <source>
        <strain evidence="10 12">SRC1lrK2f</strain>
    </source>
</reference>
<comment type="similarity">
    <text evidence="1">Belongs to the glycosyltransferase group 1 family. Glycosyltransferase 4 subfamily.</text>
</comment>
<dbReference type="PANTHER" id="PTHR47779:SF1">
    <property type="entry name" value="SYNTHASE (CCG-9), PUTATIVE (AFU_ORTHOLOGUE AFUA_3G12100)-RELATED"/>
    <property type="match status" value="1"/>
</dbReference>
<dbReference type="PANTHER" id="PTHR47779">
    <property type="entry name" value="SYNTHASE (CCG-9), PUTATIVE (AFU_ORTHOLOGUE AFUA_3G12100)-RELATED"/>
    <property type="match status" value="1"/>
</dbReference>
<evidence type="ECO:0000256" key="2">
    <source>
        <dbReference type="ARBA" id="ARBA00011738"/>
    </source>
</evidence>
<reference evidence="13" key="2">
    <citation type="journal article" date="2019" name="bioRxiv">
        <title>Genomics, evolutionary history and diagnostics of the Alternaria alternata species group including apple and Asian pear pathotypes.</title>
        <authorList>
            <person name="Armitage A.D."/>
            <person name="Cockerton H.M."/>
            <person name="Sreenivasaprasad S."/>
            <person name="Woodhall J.W."/>
            <person name="Lane C.R."/>
            <person name="Harrison R.J."/>
            <person name="Clarkson J.P."/>
        </authorList>
    </citation>
    <scope>NUCLEOTIDE SEQUENCE [LARGE SCALE GENOMIC DNA]</scope>
    <source>
        <strain evidence="13">FERA 1177</strain>
    </source>
</reference>
<evidence type="ECO:0000256" key="6">
    <source>
        <dbReference type="ARBA" id="ARBA00023277"/>
    </source>
</evidence>
<dbReference type="Gene3D" id="3.40.50.2000">
    <property type="entry name" value="Glycogen Phosphorylase B"/>
    <property type="match status" value="2"/>
</dbReference>
<evidence type="ECO:0000256" key="5">
    <source>
        <dbReference type="ARBA" id="ARBA00022679"/>
    </source>
</evidence>
<reference evidence="11" key="3">
    <citation type="journal article" date="2019" name="J. ISSAAS">
        <title>Genomics, evolutionary history and diagnostics of the Alternaria alternata species group including apple and Asian pear pathotypes.</title>
        <authorList>
            <person name="Armitage A.D."/>
            <person name="Cockerton H.M."/>
            <person name="Sreenivasaprasad S."/>
            <person name="Woodhall J."/>
            <person name="Lane C."/>
            <person name="Harrison R.J."/>
            <person name="Clarkson J.P."/>
        </authorList>
    </citation>
    <scope>NUCLEOTIDE SEQUENCE</scope>
    <source>
        <strain evidence="11">FERA 1177</strain>
    </source>
</reference>
<dbReference type="Pfam" id="PF21269">
    <property type="entry name" value="TreT_GT1"/>
    <property type="match status" value="1"/>
</dbReference>
<evidence type="ECO:0000256" key="3">
    <source>
        <dbReference type="ARBA" id="ARBA00022526"/>
    </source>
</evidence>
<dbReference type="KEGG" id="aalt:CC77DRAFT_934424"/>
<sequence>MSLQRDDTTEQRPTHMHRRQSSTYERRQLSITSFKSSDALHKLKEQKGTLAAAVEPLYAGLAVAQSDDGDLRYCIALHDGTYTINCESQSLEPPRTVGDGNSSNESSRVGSGVSTPMSVGDVSEALAKAFIEFLSNYREKNLSKPMGATLTTHLASLSPHLAVRLWTELDIIPFIFPADAKDKDEISIPLDQEAEHMARKTVKQFNVKGELPVQMGHRRQVLVDLDSRVHIAERESYDSTARADTTGAATMHYANSLKHRRTKIAFFNSTAQGGGVALMRHALMRYLSLLGIDCRWYVPYGKTDIFRITKDNHNILQGVATTGERLTDDKIAALDAWVVEEAEKCHWVEFGGPLSAREKGGADVIIVDDPQMPSLVKIAKEKDSSRPVIFRSHIQVRADLADQEGTPTSEVWNWIWNHVKDCDVFVSHPVRAFVPKTVTPEKVGYLPATTDWLDGLNKHMHPWDEQYYLHELKVQCFAAGMRQLAHPDRKYIVQIARFDPAKGIPDVLASYASLRKNYMKDTPLADIPQLVIAGHGAVDDPDATRIFKETETALNGDYNEFKDDVIIMRIGPSDQMLNALMSCAHIALQLSTREGFEVKVSEALHKGTPIIATLAGGIPLQVQDGKSGFLVKPGDHDAVAKHLYDLFTDSELHSTMSEYASNHVSDEVSTVGNALAWLYLADELSKGEHVAPNGQWINDMARQKAGIPYRKDEDILVRDVNLTGN</sequence>
<feature type="region of interest" description="Disordered" evidence="7">
    <location>
        <begin position="88"/>
        <end position="115"/>
    </location>
</feature>
<comment type="subunit">
    <text evidence="2">Homodimer.</text>
</comment>
<keyword evidence="4" id="KW-0328">Glycosyltransferase</keyword>
<dbReference type="Pfam" id="PF00534">
    <property type="entry name" value="Glycos_transf_1"/>
    <property type="match status" value="1"/>
</dbReference>
<feature type="compositionally biased region" description="Basic and acidic residues" evidence="7">
    <location>
        <begin position="1"/>
        <end position="13"/>
    </location>
</feature>
<evidence type="ECO:0000256" key="1">
    <source>
        <dbReference type="ARBA" id="ARBA00009481"/>
    </source>
</evidence>
<proteinExistence type="inferred from homology"/>
<evidence type="ECO:0000259" key="8">
    <source>
        <dbReference type="Pfam" id="PF00534"/>
    </source>
</evidence>
<dbReference type="Proteomes" id="UP000077248">
    <property type="component" value="Unassembled WGS sequence"/>
</dbReference>
<dbReference type="EMBL" id="KV441477">
    <property type="protein sequence ID" value="OAG21363.1"/>
    <property type="molecule type" value="Genomic_DNA"/>
</dbReference>
<dbReference type="GO" id="GO:0016757">
    <property type="term" value="F:glycosyltransferase activity"/>
    <property type="evidence" value="ECO:0007669"/>
    <property type="project" value="UniProtKB-KW"/>
</dbReference>
<organism evidence="10 12">
    <name type="scientific">Alternaria alternata</name>
    <name type="common">Alternaria rot fungus</name>
    <name type="synonym">Torula alternata</name>
    <dbReference type="NCBI Taxonomy" id="5599"/>
    <lineage>
        <taxon>Eukaryota</taxon>
        <taxon>Fungi</taxon>
        <taxon>Dikarya</taxon>
        <taxon>Ascomycota</taxon>
        <taxon>Pezizomycotina</taxon>
        <taxon>Dothideomycetes</taxon>
        <taxon>Pleosporomycetidae</taxon>
        <taxon>Pleosporales</taxon>
        <taxon>Pleosporineae</taxon>
        <taxon>Pleosporaceae</taxon>
        <taxon>Alternaria</taxon>
        <taxon>Alternaria sect. Alternaria</taxon>
        <taxon>Alternaria alternata complex</taxon>
    </lineage>
</organism>
<keyword evidence="3" id="KW-0313">Glucose metabolism</keyword>
<feature type="region of interest" description="Disordered" evidence="7">
    <location>
        <begin position="1"/>
        <end position="27"/>
    </location>
</feature>
<dbReference type="InterPro" id="IPR049438">
    <property type="entry name" value="TreT_GT1"/>
</dbReference>
<protein>
    <submittedName>
        <fullName evidence="10">Trehalose phosphorylase</fullName>
    </submittedName>
</protein>
<feature type="domain" description="Glycosyl transferase family 1" evidence="8">
    <location>
        <begin position="486"/>
        <end position="662"/>
    </location>
</feature>